<reference evidence="2 3" key="1">
    <citation type="submission" date="2012-02" db="EMBL/GenBank/DDBJ databases">
        <title>Complete genome sequence of Actinoplanes missouriensis 431 (= NBRC 102363).</title>
        <authorList>
            <person name="Ohnishi Y."/>
            <person name="Ishikawa J."/>
            <person name="Sekine M."/>
            <person name="Hosoyama A."/>
            <person name="Harada T."/>
            <person name="Narita H."/>
            <person name="Hata T."/>
            <person name="Konno Y."/>
            <person name="Tutikane K."/>
            <person name="Fujita N."/>
            <person name="Horinouchi S."/>
            <person name="Hayakawa M."/>
        </authorList>
    </citation>
    <scope>NUCLEOTIDE SEQUENCE [LARGE SCALE GENOMIC DNA]</scope>
    <source>
        <strain evidence="3">ATCC 14538 / DSM 43046 / CBS 188.64 / JCM 3121 / NBRC 102363 / NCIMB 12654 / NRRL B-3342 / UNCC 431</strain>
    </source>
</reference>
<dbReference type="HOGENOM" id="CLU_2598163_0_0_11"/>
<keyword evidence="1" id="KW-0175">Coiled coil</keyword>
<dbReference type="AlphaFoldDB" id="I0H2I2"/>
<gene>
    <name evidence="2" type="ordered locus">AMIS_19990</name>
</gene>
<dbReference type="PATRIC" id="fig|512565.3.peg.2005"/>
<feature type="coiled-coil region" evidence="1">
    <location>
        <begin position="23"/>
        <end position="50"/>
    </location>
</feature>
<accession>I0H2I2</accession>
<organism evidence="2 3">
    <name type="scientific">Actinoplanes missouriensis (strain ATCC 14538 / DSM 43046 / CBS 188.64 / JCM 3121 / NBRC 102363 / NCIMB 12654 / NRRL B-3342 / UNCC 431)</name>
    <dbReference type="NCBI Taxonomy" id="512565"/>
    <lineage>
        <taxon>Bacteria</taxon>
        <taxon>Bacillati</taxon>
        <taxon>Actinomycetota</taxon>
        <taxon>Actinomycetes</taxon>
        <taxon>Micromonosporales</taxon>
        <taxon>Micromonosporaceae</taxon>
        <taxon>Actinoplanes</taxon>
    </lineage>
</organism>
<evidence type="ECO:0000313" key="2">
    <source>
        <dbReference type="EMBL" id="BAL87219.1"/>
    </source>
</evidence>
<keyword evidence="3" id="KW-1185">Reference proteome</keyword>
<protein>
    <submittedName>
        <fullName evidence="2">Uncharacterized protein</fullName>
    </submittedName>
</protein>
<sequence>MSVEMTWVPDYSPHECVPTQDAYDATVRALEKHRERADRAEAELAAIRDLAFRGAGSPADALNTIHQRASRALNEENDR</sequence>
<dbReference type="EMBL" id="AP012319">
    <property type="protein sequence ID" value="BAL87219.1"/>
    <property type="molecule type" value="Genomic_DNA"/>
</dbReference>
<dbReference type="STRING" id="512565.AMIS_19990"/>
<dbReference type="Proteomes" id="UP000007882">
    <property type="component" value="Chromosome"/>
</dbReference>
<dbReference type="KEGG" id="ams:AMIS_19990"/>
<proteinExistence type="predicted"/>
<name>I0H2I2_ACTM4</name>
<evidence type="ECO:0000256" key="1">
    <source>
        <dbReference type="SAM" id="Coils"/>
    </source>
</evidence>
<evidence type="ECO:0000313" key="3">
    <source>
        <dbReference type="Proteomes" id="UP000007882"/>
    </source>
</evidence>